<name>A0AAD9RPL0_9HYME</name>
<evidence type="ECO:0000256" key="2">
    <source>
        <dbReference type="ARBA" id="ARBA00022846"/>
    </source>
</evidence>
<comment type="caution">
    <text evidence="7">The sequence shown here is derived from an EMBL/GenBank/DDBJ whole genome shotgun (WGS) entry which is preliminary data.</text>
</comment>
<dbReference type="EMBL" id="JAIFRP010000030">
    <property type="protein sequence ID" value="KAK2583330.1"/>
    <property type="molecule type" value="Genomic_DNA"/>
</dbReference>
<dbReference type="CDD" id="cd23019">
    <property type="entry name" value="DD_ROP"/>
    <property type="match status" value="1"/>
</dbReference>
<accession>A0AAD9RPL0</accession>
<dbReference type="AlphaFoldDB" id="A0AAD9RPL0"/>
<feature type="region of interest" description="Disordered" evidence="6">
    <location>
        <begin position="231"/>
        <end position="253"/>
    </location>
</feature>
<dbReference type="GO" id="GO:0031514">
    <property type="term" value="C:motile cilium"/>
    <property type="evidence" value="ECO:0007669"/>
    <property type="project" value="UniProtKB-SubCell"/>
</dbReference>
<proteinExistence type="inferred from homology"/>
<evidence type="ECO:0000256" key="3">
    <source>
        <dbReference type="ARBA" id="ARBA00023069"/>
    </source>
</evidence>
<sequence>MASENPLANIYCPEQIHIPVTFPYILKIYAKAAIRTQPYDLLRWTAAYFRALANGEVPPVKERLEYPPFTHPSGITPGYLKTLLNRFGHVNKVPLRALLEHWHGIDLAETSLYQICLIGRFLEDDRNCNFYRFLAIACGLLANNLTETMIYACELLTNEPEGGSAMIPLGVFLDLYGFLADLDCSGRLPSKSEESIELDDLRPCDLLPCTSESPKSYDSLAMICHMESALEEEEEKSGESSTDACKVPKGRHVEDEELLDEKKSWVDWKEGDDRLDSDVKIASKAEVIEEEEEKKEKDEKVENEEKEVRKSDVKEKDKGRSLLGLAFLSETHQTRLTQTRRRGR</sequence>
<reference evidence="7" key="2">
    <citation type="journal article" date="2023" name="Commun. Biol.">
        <title>Intrasexual cuticular hydrocarbon dimorphism in a wasp sheds light on hydrocarbon biosynthesis genes in Hymenoptera.</title>
        <authorList>
            <person name="Moris V.C."/>
            <person name="Podsiadlowski L."/>
            <person name="Martin S."/>
            <person name="Oeyen J.P."/>
            <person name="Donath A."/>
            <person name="Petersen M."/>
            <person name="Wilbrandt J."/>
            <person name="Misof B."/>
            <person name="Liedtke D."/>
            <person name="Thamm M."/>
            <person name="Scheiner R."/>
            <person name="Schmitt T."/>
            <person name="Niehuis O."/>
        </authorList>
    </citation>
    <scope>NUCLEOTIDE SEQUENCE</scope>
    <source>
        <strain evidence="7">GBR_01_08_01A</strain>
    </source>
</reference>
<evidence type="ECO:0008006" key="9">
    <source>
        <dbReference type="Google" id="ProtNLM"/>
    </source>
</evidence>
<keyword evidence="3" id="KW-0969">Cilium</keyword>
<evidence type="ECO:0000256" key="1">
    <source>
        <dbReference type="ARBA" id="ARBA00004230"/>
    </source>
</evidence>
<evidence type="ECO:0000256" key="6">
    <source>
        <dbReference type="SAM" id="MobiDB-lite"/>
    </source>
</evidence>
<organism evidence="7 8">
    <name type="scientific">Odynerus spinipes</name>
    <dbReference type="NCBI Taxonomy" id="1348599"/>
    <lineage>
        <taxon>Eukaryota</taxon>
        <taxon>Metazoa</taxon>
        <taxon>Ecdysozoa</taxon>
        <taxon>Arthropoda</taxon>
        <taxon>Hexapoda</taxon>
        <taxon>Insecta</taxon>
        <taxon>Pterygota</taxon>
        <taxon>Neoptera</taxon>
        <taxon>Endopterygota</taxon>
        <taxon>Hymenoptera</taxon>
        <taxon>Apocrita</taxon>
        <taxon>Aculeata</taxon>
        <taxon>Vespoidea</taxon>
        <taxon>Vespidae</taxon>
        <taxon>Eumeninae</taxon>
        <taxon>Odynerus</taxon>
    </lineage>
</organism>
<evidence type="ECO:0000256" key="5">
    <source>
        <dbReference type="ARBA" id="ARBA00035651"/>
    </source>
</evidence>
<reference evidence="7" key="1">
    <citation type="submission" date="2021-08" db="EMBL/GenBank/DDBJ databases">
        <authorList>
            <person name="Misof B."/>
            <person name="Oliver O."/>
            <person name="Podsiadlowski L."/>
            <person name="Donath A."/>
            <person name="Peters R."/>
            <person name="Mayer C."/>
            <person name="Rust J."/>
            <person name="Gunkel S."/>
            <person name="Lesny P."/>
            <person name="Martin S."/>
            <person name="Oeyen J.P."/>
            <person name="Petersen M."/>
            <person name="Panagiotis P."/>
            <person name="Wilbrandt J."/>
            <person name="Tanja T."/>
        </authorList>
    </citation>
    <scope>NUCLEOTIDE SEQUENCE</scope>
    <source>
        <strain evidence="7">GBR_01_08_01A</strain>
        <tissue evidence="7">Thorax + abdomen</tissue>
    </source>
</reference>
<comment type="similarity">
    <text evidence="5">Belongs to the ropporin family.</text>
</comment>
<keyword evidence="8" id="KW-1185">Reference proteome</keyword>
<dbReference type="PANTHER" id="PTHR14952">
    <property type="entry name" value="ROPPORIN-1-LIKE PROTEIN"/>
    <property type="match status" value="1"/>
</dbReference>
<dbReference type="Proteomes" id="UP001258017">
    <property type="component" value="Unassembled WGS sequence"/>
</dbReference>
<feature type="compositionally biased region" description="Basic and acidic residues" evidence="6">
    <location>
        <begin position="306"/>
        <end position="320"/>
    </location>
</feature>
<keyword evidence="4" id="KW-0966">Cell projection</keyword>
<evidence type="ECO:0000256" key="4">
    <source>
        <dbReference type="ARBA" id="ARBA00023273"/>
    </source>
</evidence>
<evidence type="ECO:0000313" key="7">
    <source>
        <dbReference type="EMBL" id="KAK2583330.1"/>
    </source>
</evidence>
<gene>
    <name evidence="7" type="ORF">KPH14_009331</name>
</gene>
<dbReference type="SUPFAM" id="SSF47391">
    <property type="entry name" value="Dimerization-anchoring domain of cAMP-dependent PK regulatory subunit"/>
    <property type="match status" value="1"/>
</dbReference>
<comment type="subcellular location">
    <subcellularLocation>
        <location evidence="1">Cell projection</location>
        <location evidence="1">Cilium</location>
        <location evidence="1">Flagellum</location>
    </subcellularLocation>
</comment>
<protein>
    <recommendedName>
        <fullName evidence="9">Ropporin-1-like protein</fullName>
    </recommendedName>
</protein>
<evidence type="ECO:0000313" key="8">
    <source>
        <dbReference type="Proteomes" id="UP001258017"/>
    </source>
</evidence>
<keyword evidence="2" id="KW-0282">Flagellum</keyword>
<dbReference type="InterPro" id="IPR047844">
    <property type="entry name" value="ROP_DD"/>
</dbReference>
<feature type="region of interest" description="Disordered" evidence="6">
    <location>
        <begin position="289"/>
        <end position="344"/>
    </location>
</feature>
<dbReference type="Gene3D" id="1.20.890.10">
    <property type="entry name" value="cAMP-dependent protein kinase regulatory subunit, dimerization-anchoring domain"/>
    <property type="match status" value="1"/>
</dbReference>
<dbReference type="PANTHER" id="PTHR14952:SF9">
    <property type="entry name" value="EF-HAND DOMAIN-CONTAINING PROTEIN"/>
    <property type="match status" value="1"/>
</dbReference>